<dbReference type="PANTHER" id="PTHR31873:SF6">
    <property type="entry name" value="ASPARTATE DEHYDROGENASE DOMAIN-CONTAINING PROTEIN"/>
    <property type="match status" value="1"/>
</dbReference>
<dbReference type="InterPro" id="IPR005106">
    <property type="entry name" value="Asp/hSer_DH_NAD-bd"/>
</dbReference>
<sequence>MRRRIGIVGFGHLGQFLAAEVQRRPDAFELAFVWSRGRVQGLPQHLVLEDLAQFASRRPDIVVEVAHPSISKAYGELFLRHADYLVGSPSALADPETELKLRSTARQGRHGLYVPSGALWGLHDIRAMADRGALAELTITMAKHPTSLKLVGADIKARNDAVVSRPTLLYEGPVRELCGMAPNNVNTMAAAALAAHNLGFDGVKGRLVADPALIDYHVVEVEAIGPTEEDGRTFRVHTVRRNPAARGVVTASATYDAFLSSLLAAHGKGPGVHLC</sequence>
<feature type="domain" description="Aspartate/homoserine dehydrogenase NAD-binding" evidence="4">
    <location>
        <begin position="9"/>
        <end position="115"/>
    </location>
</feature>
<dbReference type="PANTHER" id="PTHR31873">
    <property type="entry name" value="L-ASPARTATE DEHYDROGENASE-RELATED"/>
    <property type="match status" value="1"/>
</dbReference>
<dbReference type="KEGG" id="oti:135399930"/>
<evidence type="ECO:0000259" key="3">
    <source>
        <dbReference type="Pfam" id="PF01958"/>
    </source>
</evidence>
<accession>A0A2R5LIM4</accession>
<dbReference type="Gene3D" id="3.30.360.10">
    <property type="entry name" value="Dihydrodipicolinate Reductase, domain 2"/>
    <property type="match status" value="1"/>
</dbReference>
<evidence type="ECO:0000256" key="2">
    <source>
        <dbReference type="ARBA" id="ARBA00020169"/>
    </source>
</evidence>
<evidence type="ECO:0000256" key="1">
    <source>
        <dbReference type="ARBA" id="ARBA00008331"/>
    </source>
</evidence>
<dbReference type="GO" id="GO:0009435">
    <property type="term" value="P:NAD+ biosynthetic process"/>
    <property type="evidence" value="ECO:0007669"/>
    <property type="project" value="InterPro"/>
</dbReference>
<dbReference type="Pfam" id="PF01958">
    <property type="entry name" value="Asp_DH_C"/>
    <property type="match status" value="1"/>
</dbReference>
<dbReference type="Gene3D" id="3.40.50.720">
    <property type="entry name" value="NAD(P)-binding Rossmann-like Domain"/>
    <property type="match status" value="1"/>
</dbReference>
<evidence type="ECO:0000313" key="5">
    <source>
        <dbReference type="EMBL" id="MBY09374.1"/>
    </source>
</evidence>
<dbReference type="SUPFAM" id="SSF51735">
    <property type="entry name" value="NAD(P)-binding Rossmann-fold domains"/>
    <property type="match status" value="1"/>
</dbReference>
<protein>
    <recommendedName>
        <fullName evidence="2">Aspartate dehydrogenase domain-containing protein</fullName>
    </recommendedName>
</protein>
<dbReference type="EMBL" id="GGLE01005248">
    <property type="protein sequence ID" value="MBY09374.1"/>
    <property type="molecule type" value="Transcribed_RNA"/>
</dbReference>
<evidence type="ECO:0000259" key="4">
    <source>
        <dbReference type="Pfam" id="PF03447"/>
    </source>
</evidence>
<dbReference type="AlphaFoldDB" id="A0A2R5LIM4"/>
<dbReference type="InterPro" id="IPR036291">
    <property type="entry name" value="NAD(P)-bd_dom_sf"/>
</dbReference>
<dbReference type="InterPro" id="IPR002811">
    <property type="entry name" value="Asp_DH"/>
</dbReference>
<name>A0A2R5LIM4_9ACAR</name>
<dbReference type="GeneID" id="135399930"/>
<dbReference type="PIRSF" id="PIRSF005227">
    <property type="entry name" value="Asp_dh_NAD_syn"/>
    <property type="match status" value="1"/>
</dbReference>
<dbReference type="GO" id="GO:0050661">
    <property type="term" value="F:NADP binding"/>
    <property type="evidence" value="ECO:0007669"/>
    <property type="project" value="InterPro"/>
</dbReference>
<proteinExistence type="inferred from homology"/>
<dbReference type="Pfam" id="PF03447">
    <property type="entry name" value="NAD_binding_3"/>
    <property type="match status" value="1"/>
</dbReference>
<dbReference type="RefSeq" id="XP_064487737.1">
    <property type="nucleotide sequence ID" value="XM_064631667.1"/>
</dbReference>
<reference evidence="5" key="1">
    <citation type="submission" date="2018-03" db="EMBL/GenBank/DDBJ databases">
        <title>The relapsing fever spirochete Borrelia turicatae persists in the highly oxidative environment of its soft-bodied tick vector.</title>
        <authorList>
            <person name="Bourret T.J."/>
            <person name="Boyle W.K."/>
            <person name="Valenzuela J.G."/>
            <person name="Oliveira F."/>
            <person name="Lopez J.E."/>
        </authorList>
    </citation>
    <scope>NUCLEOTIDE SEQUENCE</scope>
    <source>
        <strain evidence="5">Kansas strain/isolate</strain>
        <tissue evidence="5">Salivary glands</tissue>
    </source>
</reference>
<feature type="domain" description="Aspartate dehydrogenase" evidence="3">
    <location>
        <begin position="164"/>
        <end position="254"/>
    </location>
</feature>
<dbReference type="SUPFAM" id="SSF55347">
    <property type="entry name" value="Glyceraldehyde-3-phosphate dehydrogenase-like, C-terminal domain"/>
    <property type="match status" value="1"/>
</dbReference>
<comment type="similarity">
    <text evidence="1">Belongs to the L-aspartate dehydrogenase family.</text>
</comment>
<dbReference type="GO" id="GO:0033735">
    <property type="term" value="F:aspartate dehydrogenase [NAD(P)+] activity"/>
    <property type="evidence" value="ECO:0007669"/>
    <property type="project" value="InterPro"/>
</dbReference>
<dbReference type="InterPro" id="IPR011182">
    <property type="entry name" value="L-Asp_DH"/>
</dbReference>
<organism evidence="5">
    <name type="scientific">Ornithodoros turicata</name>
    <dbReference type="NCBI Taxonomy" id="34597"/>
    <lineage>
        <taxon>Eukaryota</taxon>
        <taxon>Metazoa</taxon>
        <taxon>Ecdysozoa</taxon>
        <taxon>Arthropoda</taxon>
        <taxon>Chelicerata</taxon>
        <taxon>Arachnida</taxon>
        <taxon>Acari</taxon>
        <taxon>Parasitiformes</taxon>
        <taxon>Ixodida</taxon>
        <taxon>Ixodoidea</taxon>
        <taxon>Argasidae</taxon>
        <taxon>Ornithodorinae</taxon>
        <taxon>Ornithodoros</taxon>
    </lineage>
</organism>